<reference evidence="1" key="1">
    <citation type="journal article" date="2011" name="Genome Biol.">
        <title>The draft genome of the carcinogenic human liver fluke Clonorchis sinensis.</title>
        <authorList>
            <person name="Wang X."/>
            <person name="Chen W."/>
            <person name="Huang Y."/>
            <person name="Sun J."/>
            <person name="Men J."/>
            <person name="Liu H."/>
            <person name="Luo F."/>
            <person name="Guo L."/>
            <person name="Lv X."/>
            <person name="Deng C."/>
            <person name="Zhou C."/>
            <person name="Fan Y."/>
            <person name="Li X."/>
            <person name="Huang L."/>
            <person name="Hu Y."/>
            <person name="Liang C."/>
            <person name="Hu X."/>
            <person name="Xu J."/>
            <person name="Yu X."/>
        </authorList>
    </citation>
    <scope>NUCLEOTIDE SEQUENCE [LARGE SCALE GENOMIC DNA]</scope>
    <source>
        <strain evidence="1">Henan</strain>
    </source>
</reference>
<dbReference type="Proteomes" id="UP000008909">
    <property type="component" value="Unassembled WGS sequence"/>
</dbReference>
<evidence type="ECO:0000313" key="2">
    <source>
        <dbReference type="Proteomes" id="UP000008909"/>
    </source>
</evidence>
<organism evidence="1 2">
    <name type="scientific">Clonorchis sinensis</name>
    <name type="common">Chinese liver fluke</name>
    <dbReference type="NCBI Taxonomy" id="79923"/>
    <lineage>
        <taxon>Eukaryota</taxon>
        <taxon>Metazoa</taxon>
        <taxon>Spiralia</taxon>
        <taxon>Lophotrochozoa</taxon>
        <taxon>Platyhelminthes</taxon>
        <taxon>Trematoda</taxon>
        <taxon>Digenea</taxon>
        <taxon>Opisthorchiida</taxon>
        <taxon>Opisthorchiata</taxon>
        <taxon>Opisthorchiidae</taxon>
        <taxon>Clonorchis</taxon>
    </lineage>
</organism>
<dbReference type="EMBL" id="DF143575">
    <property type="protein sequence ID" value="GAA53735.1"/>
    <property type="molecule type" value="Genomic_DNA"/>
</dbReference>
<sequence>MKEFFHEPAREKTKPILHVPRFFRTIGFRQRLSKGTVGGDFSNFHSQMEDPNFPHIPIERTLAIIKPEAIRFSDEIEEKILQNQFFIIQWTNKCLSTGKGKRRDELAKANWAGEFSEGEILSTNEPAALDSLRRKLFSIYELSGTSFCVTPPCDKYAIFTTDDKYLCRNTPDKLHTNEQVGSLVQYKQCRLVPVKRNYRTLRKTQFNLTDKLLPT</sequence>
<accession>G7YLA4</accession>
<evidence type="ECO:0000313" key="1">
    <source>
        <dbReference type="EMBL" id="GAA53735.1"/>
    </source>
</evidence>
<dbReference type="SUPFAM" id="SSF54919">
    <property type="entry name" value="Nucleoside diphosphate kinase, NDK"/>
    <property type="match status" value="1"/>
</dbReference>
<reference key="2">
    <citation type="submission" date="2011-10" db="EMBL/GenBank/DDBJ databases">
        <title>The genome and transcriptome sequence of Clonorchis sinensis provide insights into the carcinogenic liver fluke.</title>
        <authorList>
            <person name="Wang X."/>
            <person name="Huang Y."/>
            <person name="Chen W."/>
            <person name="Liu H."/>
            <person name="Guo L."/>
            <person name="Chen Y."/>
            <person name="Luo F."/>
            <person name="Zhou W."/>
            <person name="Sun J."/>
            <person name="Mao Q."/>
            <person name="Liang P."/>
            <person name="Zhou C."/>
            <person name="Tian Y."/>
            <person name="Men J."/>
            <person name="Lv X."/>
            <person name="Huang L."/>
            <person name="Zhou J."/>
            <person name="Hu Y."/>
            <person name="Li R."/>
            <person name="Zhang F."/>
            <person name="Lei H."/>
            <person name="Li X."/>
            <person name="Hu X."/>
            <person name="Liang C."/>
            <person name="Xu J."/>
            <person name="Wu Z."/>
            <person name="Yu X."/>
        </authorList>
    </citation>
    <scope>NUCLEOTIDE SEQUENCE</scope>
    <source>
        <strain>Henan</strain>
    </source>
</reference>
<protein>
    <submittedName>
        <fullName evidence="1">Uncharacterized protein</fullName>
    </submittedName>
</protein>
<gene>
    <name evidence="1" type="ORF">CLF_110931</name>
</gene>
<keyword evidence="2" id="KW-1185">Reference proteome</keyword>
<dbReference type="InterPro" id="IPR036850">
    <property type="entry name" value="NDK-like_dom_sf"/>
</dbReference>
<dbReference type="AlphaFoldDB" id="G7YLA4"/>
<proteinExistence type="predicted"/>
<name>G7YLA4_CLOSI</name>